<feature type="compositionally biased region" description="Basic residues" evidence="1">
    <location>
        <begin position="69"/>
        <end position="78"/>
    </location>
</feature>
<evidence type="ECO:0000313" key="6">
    <source>
        <dbReference type="Proteomes" id="UP000010366"/>
    </source>
</evidence>
<dbReference type="eggNOG" id="COG2433">
    <property type="taxonomic scope" value="Bacteria"/>
</dbReference>
<dbReference type="NCBIfam" id="NF033517">
    <property type="entry name" value="transpos_IS66"/>
    <property type="match status" value="1"/>
</dbReference>
<dbReference type="EMBL" id="CP003600">
    <property type="protein sequence ID" value="AFY94829.1"/>
    <property type="molecule type" value="Genomic_DNA"/>
</dbReference>
<feature type="domain" description="Transposase IS66 central" evidence="2">
    <location>
        <begin position="169"/>
        <end position="449"/>
    </location>
</feature>
<evidence type="ECO:0000313" key="5">
    <source>
        <dbReference type="EMBL" id="AFY94829.1"/>
    </source>
</evidence>
<dbReference type="HOGENOM" id="CLU_039294_0_1_3"/>
<keyword evidence="6" id="KW-1185">Reference proteome</keyword>
<dbReference type="Pfam" id="PF13005">
    <property type="entry name" value="zf-IS66"/>
    <property type="match status" value="1"/>
</dbReference>
<name>K9UKX5_CHAP6</name>
<dbReference type="InterPro" id="IPR024474">
    <property type="entry name" value="Znf_dom_IS66"/>
</dbReference>
<feature type="region of interest" description="Disordered" evidence="1">
    <location>
        <begin position="49"/>
        <end position="90"/>
    </location>
</feature>
<dbReference type="PANTHER" id="PTHR33678:SF2">
    <property type="match status" value="1"/>
</dbReference>
<gene>
    <name evidence="5" type="ORF">Cha6605_3860</name>
</gene>
<dbReference type="PATRIC" id="fig|1173020.3.peg.4421"/>
<dbReference type="AlphaFoldDB" id="K9UKX5"/>
<feature type="domain" description="Transposase IS66 zinc-finger binding" evidence="3">
    <location>
        <begin position="107"/>
        <end position="153"/>
    </location>
</feature>
<feature type="compositionally biased region" description="Polar residues" evidence="1">
    <location>
        <begin position="50"/>
        <end position="59"/>
    </location>
</feature>
<proteinExistence type="predicted"/>
<accession>K9UKX5</accession>
<dbReference type="STRING" id="1173020.Cha6605_3860"/>
<dbReference type="KEGG" id="cmp:Cha6605_3860"/>
<sequence>MEQMPQLDQIELSTADWEGTPIAVQQLVLALLAENQELKARLSVIEEQIKQNSQNSSKPPSKDGFGTKPKVKKAKGQRNRGGQLGHPGHERNFHELTAESEIHEHIPSSCRVCGVELEGADPQPYRHQVIEVPPITAKITEHRLHQLACQHCGEKTRAKLPAGISAVGYGARLSALVAWLSSDYRQSHGQLQQLLKQLLGIEISIASINRLRQEMSLALESVVTQAHEYVQSQPQIHSDETSFSQGNCDGHNPKQRQGWLWVVVTKLMSIFEVSLNRGQVTAKQMIGERYTGIVISDRYSSYNWLSVEQRQVCWAHLKRDLTAMSERSGVSQTIGQALLKRQQRLFRWWHRVRDGTMTRADFELAVVALRQGFKAELESAVELPIGKNENTPLAKTVRTCEQLLKIEPALWTFVTVPGIEPTNNAAEQALRQAVIWRRTSFGSQSLAGSQFVARLLSVVTSLKAQQRDVWDFLTLVCQAARFDLPMPSLIPLDCPLP</sequence>
<evidence type="ECO:0000256" key="1">
    <source>
        <dbReference type="SAM" id="MobiDB-lite"/>
    </source>
</evidence>
<evidence type="ECO:0000259" key="3">
    <source>
        <dbReference type="Pfam" id="PF13005"/>
    </source>
</evidence>
<evidence type="ECO:0000259" key="2">
    <source>
        <dbReference type="Pfam" id="PF03050"/>
    </source>
</evidence>
<evidence type="ECO:0000259" key="4">
    <source>
        <dbReference type="Pfam" id="PF20042"/>
    </source>
</evidence>
<dbReference type="Proteomes" id="UP000010366">
    <property type="component" value="Chromosome"/>
</dbReference>
<reference evidence="5 6" key="1">
    <citation type="submission" date="2012-05" db="EMBL/GenBank/DDBJ databases">
        <title>Finished chromosome of genome of Chamaesiphon sp. PCC 6605.</title>
        <authorList>
            <consortium name="US DOE Joint Genome Institute"/>
            <person name="Gugger M."/>
            <person name="Coursin T."/>
            <person name="Rippka R."/>
            <person name="Tandeau De Marsac N."/>
            <person name="Huntemann M."/>
            <person name="Wei C.-L."/>
            <person name="Han J."/>
            <person name="Detter J.C."/>
            <person name="Han C."/>
            <person name="Tapia R."/>
            <person name="Chen A."/>
            <person name="Kyrpides N."/>
            <person name="Mavromatis K."/>
            <person name="Markowitz V."/>
            <person name="Szeto E."/>
            <person name="Ivanova N."/>
            <person name="Pagani I."/>
            <person name="Pati A."/>
            <person name="Goodwin L."/>
            <person name="Nordberg H.P."/>
            <person name="Cantor M.N."/>
            <person name="Hua S.X."/>
            <person name="Woyke T."/>
            <person name="Kerfeld C.A."/>
        </authorList>
    </citation>
    <scope>NUCLEOTIDE SEQUENCE [LARGE SCALE GENOMIC DNA]</scope>
    <source>
        <strain evidence="6">ATCC 27169 / PCC 6605</strain>
    </source>
</reference>
<organism evidence="5 6">
    <name type="scientific">Chamaesiphon minutus (strain ATCC 27169 / PCC 6605)</name>
    <dbReference type="NCBI Taxonomy" id="1173020"/>
    <lineage>
        <taxon>Bacteria</taxon>
        <taxon>Bacillati</taxon>
        <taxon>Cyanobacteriota</taxon>
        <taxon>Cyanophyceae</taxon>
        <taxon>Gomontiellales</taxon>
        <taxon>Chamaesiphonaceae</taxon>
        <taxon>Chamaesiphon</taxon>
    </lineage>
</organism>
<dbReference type="OrthoDB" id="451853at2"/>
<dbReference type="RefSeq" id="WP_015160944.1">
    <property type="nucleotide sequence ID" value="NC_019697.1"/>
</dbReference>
<dbReference type="InterPro" id="IPR004291">
    <property type="entry name" value="Transposase_IS66_central"/>
</dbReference>
<dbReference type="PANTHER" id="PTHR33678">
    <property type="entry name" value="BLL1576 PROTEIN"/>
    <property type="match status" value="1"/>
</dbReference>
<feature type="domain" description="DUF6444" evidence="4">
    <location>
        <begin position="22"/>
        <end position="92"/>
    </location>
</feature>
<dbReference type="Pfam" id="PF03050">
    <property type="entry name" value="DDE_Tnp_IS66"/>
    <property type="match status" value="1"/>
</dbReference>
<dbReference type="InterPro" id="IPR052344">
    <property type="entry name" value="Transposase-related"/>
</dbReference>
<dbReference type="InterPro" id="IPR045618">
    <property type="entry name" value="DUF6444"/>
</dbReference>
<dbReference type="Pfam" id="PF20042">
    <property type="entry name" value="DUF6444"/>
    <property type="match status" value="1"/>
</dbReference>
<protein>
    <submittedName>
        <fullName evidence="5">Transposase IS66 family</fullName>
    </submittedName>
</protein>